<feature type="region of interest" description="Disordered" evidence="2">
    <location>
        <begin position="115"/>
        <end position="141"/>
    </location>
</feature>
<comment type="caution">
    <text evidence="3">The sequence shown here is derived from an EMBL/GenBank/DDBJ whole genome shotgun (WGS) entry which is preliminary data.</text>
</comment>
<name>A0A543ITR6_9ACTN</name>
<evidence type="ECO:0000256" key="1">
    <source>
        <dbReference type="SAM" id="Coils"/>
    </source>
</evidence>
<proteinExistence type="predicted"/>
<accession>A0A543ITR6</accession>
<dbReference type="Proteomes" id="UP000319213">
    <property type="component" value="Unassembled WGS sequence"/>
</dbReference>
<evidence type="ECO:0000313" key="3">
    <source>
        <dbReference type="EMBL" id="TQM73963.1"/>
    </source>
</evidence>
<dbReference type="OrthoDB" id="3542878at2"/>
<reference evidence="3 4" key="1">
    <citation type="submission" date="2019-06" db="EMBL/GenBank/DDBJ databases">
        <title>Sequencing the genomes of 1000 actinobacteria strains.</title>
        <authorList>
            <person name="Klenk H.-P."/>
        </authorList>
    </citation>
    <scope>NUCLEOTIDE SEQUENCE [LARGE SCALE GENOMIC DNA]</scope>
    <source>
        <strain evidence="3 4">DSM 43186</strain>
    </source>
</reference>
<feature type="coiled-coil region" evidence="1">
    <location>
        <begin position="31"/>
        <end position="58"/>
    </location>
</feature>
<dbReference type="AlphaFoldDB" id="A0A543ITR6"/>
<protein>
    <submittedName>
        <fullName evidence="3">Uncharacterized protein</fullName>
    </submittedName>
</protein>
<keyword evidence="1" id="KW-0175">Coiled coil</keyword>
<gene>
    <name evidence="3" type="ORF">FHX40_0622</name>
</gene>
<evidence type="ECO:0000313" key="4">
    <source>
        <dbReference type="Proteomes" id="UP000319213"/>
    </source>
</evidence>
<dbReference type="EMBL" id="VFPQ01000001">
    <property type="protein sequence ID" value="TQM73963.1"/>
    <property type="molecule type" value="Genomic_DNA"/>
</dbReference>
<evidence type="ECO:0000256" key="2">
    <source>
        <dbReference type="SAM" id="MobiDB-lite"/>
    </source>
</evidence>
<sequence>MRALVPARIRRAVRARFDARYVSRADHRRDVRDALWEVRSLRREVVALRAEVDRLRKEQRKPAPAPADPGMPAKVGEARRLAEETAAATDRLLQSEVLIWQAIDRLEARLDRLERAAGDGAGDDRPFGEPLEEHRRAREMA</sequence>
<organism evidence="3 4">
    <name type="scientific">Thermopolyspora flexuosa</name>
    <dbReference type="NCBI Taxonomy" id="103836"/>
    <lineage>
        <taxon>Bacteria</taxon>
        <taxon>Bacillati</taxon>
        <taxon>Actinomycetota</taxon>
        <taxon>Actinomycetes</taxon>
        <taxon>Streptosporangiales</taxon>
        <taxon>Streptosporangiaceae</taxon>
        <taxon>Thermopolyspora</taxon>
    </lineage>
</organism>
<keyword evidence="4" id="KW-1185">Reference proteome</keyword>